<dbReference type="InterPro" id="IPR036271">
    <property type="entry name" value="Tet_transcr_reg_TetR-rel_C_sf"/>
</dbReference>
<reference evidence="6" key="1">
    <citation type="submission" date="2020-10" db="EMBL/GenBank/DDBJ databases">
        <authorList>
            <person name="Castelo-Branco R."/>
            <person name="Eusebio N."/>
            <person name="Adriana R."/>
            <person name="Vieira A."/>
            <person name="Brugerolle De Fraissinette N."/>
            <person name="Rezende De Castro R."/>
            <person name="Schneider M.P."/>
            <person name="Vasconcelos V."/>
            <person name="Leao P.N."/>
        </authorList>
    </citation>
    <scope>NUCLEOTIDE SEQUENCE</scope>
    <source>
        <strain evidence="6">LEGE 11479</strain>
    </source>
</reference>
<evidence type="ECO:0000256" key="2">
    <source>
        <dbReference type="ARBA" id="ARBA00023125"/>
    </source>
</evidence>
<dbReference type="Gene3D" id="1.10.357.10">
    <property type="entry name" value="Tetracycline Repressor, domain 2"/>
    <property type="match status" value="1"/>
</dbReference>
<dbReference type="PROSITE" id="PS50977">
    <property type="entry name" value="HTH_TETR_2"/>
    <property type="match status" value="1"/>
</dbReference>
<dbReference type="GO" id="GO:0003677">
    <property type="term" value="F:DNA binding"/>
    <property type="evidence" value="ECO:0007669"/>
    <property type="project" value="UniProtKB-UniRule"/>
</dbReference>
<evidence type="ECO:0000259" key="5">
    <source>
        <dbReference type="PROSITE" id="PS50977"/>
    </source>
</evidence>
<dbReference type="SUPFAM" id="SSF48498">
    <property type="entry name" value="Tetracyclin repressor-like, C-terminal domain"/>
    <property type="match status" value="1"/>
</dbReference>
<evidence type="ECO:0000256" key="1">
    <source>
        <dbReference type="ARBA" id="ARBA00023015"/>
    </source>
</evidence>
<keyword evidence="3" id="KW-0804">Transcription</keyword>
<sequence length="195" mass="21638">MPRKSAATDKPLKEHILDVADQLFYGQGLHAIGIDRVIAEAKIAKTSLYRYFPSKDALIRAYLERRSQQFWQLLEAYLTSCEPQPMAQLMGMVDFIAELLETPECQGCPFLLAASEFADAEHPSRQVCMAHKGEVCDRIATLAKESNLNQPQALAAQLTMLIDGGFSQARYLGTEPIGHTFKSAAMALINQCFTP</sequence>
<evidence type="ECO:0000313" key="6">
    <source>
        <dbReference type="EMBL" id="MBE9068128.1"/>
    </source>
</evidence>
<organism evidence="6 7">
    <name type="scientific">Leptolyngbya cf. ectocarpi LEGE 11479</name>
    <dbReference type="NCBI Taxonomy" id="1828722"/>
    <lineage>
        <taxon>Bacteria</taxon>
        <taxon>Bacillati</taxon>
        <taxon>Cyanobacteriota</taxon>
        <taxon>Cyanophyceae</taxon>
        <taxon>Leptolyngbyales</taxon>
        <taxon>Leptolyngbyaceae</taxon>
        <taxon>Leptolyngbya group</taxon>
        <taxon>Leptolyngbya</taxon>
    </lineage>
</organism>
<comment type="caution">
    <text evidence="6">The sequence shown here is derived from an EMBL/GenBank/DDBJ whole genome shotgun (WGS) entry which is preliminary data.</text>
</comment>
<dbReference type="InterPro" id="IPR001647">
    <property type="entry name" value="HTH_TetR"/>
</dbReference>
<proteinExistence type="predicted"/>
<dbReference type="AlphaFoldDB" id="A0A928ZVB0"/>
<evidence type="ECO:0000313" key="7">
    <source>
        <dbReference type="Proteomes" id="UP000615026"/>
    </source>
</evidence>
<accession>A0A928ZVB0</accession>
<feature type="domain" description="HTH tetR-type" evidence="5">
    <location>
        <begin position="10"/>
        <end position="70"/>
    </location>
</feature>
<keyword evidence="1" id="KW-0805">Transcription regulation</keyword>
<dbReference type="PRINTS" id="PR00455">
    <property type="entry name" value="HTHTETR"/>
</dbReference>
<keyword evidence="2 4" id="KW-0238">DNA-binding</keyword>
<dbReference type="InterPro" id="IPR009057">
    <property type="entry name" value="Homeodomain-like_sf"/>
</dbReference>
<name>A0A928ZVB0_LEPEC</name>
<dbReference type="PANTHER" id="PTHR47506:SF1">
    <property type="entry name" value="HTH-TYPE TRANSCRIPTIONAL REGULATOR YJDC"/>
    <property type="match status" value="1"/>
</dbReference>
<gene>
    <name evidence="6" type="ORF">IQ260_15860</name>
</gene>
<dbReference type="EMBL" id="JADEXP010000142">
    <property type="protein sequence ID" value="MBE9068128.1"/>
    <property type="molecule type" value="Genomic_DNA"/>
</dbReference>
<protein>
    <submittedName>
        <fullName evidence="6">TetR/AcrR family transcriptional regulator</fullName>
    </submittedName>
</protein>
<dbReference type="SUPFAM" id="SSF46689">
    <property type="entry name" value="Homeodomain-like"/>
    <property type="match status" value="1"/>
</dbReference>
<dbReference type="RefSeq" id="WP_193994077.1">
    <property type="nucleotide sequence ID" value="NZ_JADEXP010000142.1"/>
</dbReference>
<evidence type="ECO:0000256" key="3">
    <source>
        <dbReference type="ARBA" id="ARBA00023163"/>
    </source>
</evidence>
<feature type="DNA-binding region" description="H-T-H motif" evidence="4">
    <location>
        <begin position="33"/>
        <end position="52"/>
    </location>
</feature>
<dbReference type="PANTHER" id="PTHR47506">
    <property type="entry name" value="TRANSCRIPTIONAL REGULATORY PROTEIN"/>
    <property type="match status" value="1"/>
</dbReference>
<keyword evidence="7" id="KW-1185">Reference proteome</keyword>
<dbReference type="Pfam" id="PF00440">
    <property type="entry name" value="TetR_N"/>
    <property type="match status" value="1"/>
</dbReference>
<dbReference type="Proteomes" id="UP000615026">
    <property type="component" value="Unassembled WGS sequence"/>
</dbReference>
<evidence type="ECO:0000256" key="4">
    <source>
        <dbReference type="PROSITE-ProRule" id="PRU00335"/>
    </source>
</evidence>